<feature type="region of interest" description="Disordered" evidence="1">
    <location>
        <begin position="59"/>
        <end position="173"/>
    </location>
</feature>
<dbReference type="STRING" id="1901.BB341_16535"/>
<gene>
    <name evidence="2" type="ORF">SCLAV_2374</name>
</gene>
<evidence type="ECO:0000313" key="3">
    <source>
        <dbReference type="Proteomes" id="UP000002357"/>
    </source>
</evidence>
<evidence type="ECO:0008006" key="4">
    <source>
        <dbReference type="Google" id="ProtNLM"/>
    </source>
</evidence>
<reference evidence="2 3" key="1">
    <citation type="journal article" date="2010" name="Genome Biol. Evol.">
        <title>The sequence of a 1.8-mb bacterial linear plasmid reveals a rich evolutionary reservoir of secondary metabolic pathways.</title>
        <authorList>
            <person name="Medema M.H."/>
            <person name="Trefzer A."/>
            <person name="Kovalchuk A."/>
            <person name="van den Berg M."/>
            <person name="Mueller U."/>
            <person name="Heijne W."/>
            <person name="Wu L."/>
            <person name="Alam M.T."/>
            <person name="Ronning C.M."/>
            <person name="Nierman W.C."/>
            <person name="Bovenberg R.A.L."/>
            <person name="Breitling R."/>
            <person name="Takano E."/>
        </authorList>
    </citation>
    <scope>NUCLEOTIDE SEQUENCE [LARGE SCALE GENOMIC DNA]</scope>
    <source>
        <strain evidence="3">ATCC 27064 / DSM 738 / JCM 4710 / NBRC 13307 / NCIMB 12785 / NRRL 3585 / VKM Ac-602</strain>
    </source>
</reference>
<evidence type="ECO:0000313" key="2">
    <source>
        <dbReference type="EMBL" id="EFG07447.1"/>
    </source>
</evidence>
<feature type="compositionally biased region" description="Gly residues" evidence="1">
    <location>
        <begin position="106"/>
        <end position="169"/>
    </location>
</feature>
<sequence length="317" mass="31057">MRRESAAFSRRVRYVGSLRNPIGPLPSSIYWRRRAVALALVALLALLAAWAFTRGGGDGDKADSANGASKPVPSTIGPGPSQSGPAISTQPGGRDEPGGPGPGSGPSPGSGSGSGGGTGGSGGAGTGSGADGSGAGGTGADTGSGSGSANGGSGTGTGSGPGTGSGTGSGALRVAPAGERVPAGSPLPACPAGALKVAPELRNDFAPGVRPEFVLNVTNLSKETCKADVGPRAAVFTITDADGAVWSSKDCPDARDRAVLRVPAGTTVSHTVTWDRTRSEPKCATPRAGAVPAGTYVVELEYPGKPAWERSFVLKKD</sequence>
<protein>
    <recommendedName>
        <fullName evidence="4">DUF4232 domain-containing protein</fullName>
    </recommendedName>
</protein>
<name>E2Q7P1_STRCL</name>
<dbReference type="eggNOG" id="ENOG503304R">
    <property type="taxonomic scope" value="Bacteria"/>
</dbReference>
<evidence type="ECO:0000256" key="1">
    <source>
        <dbReference type="SAM" id="MobiDB-lite"/>
    </source>
</evidence>
<feature type="compositionally biased region" description="Polar residues" evidence="1">
    <location>
        <begin position="80"/>
        <end position="91"/>
    </location>
</feature>
<accession>E2Q7P1</accession>
<dbReference type="AlphaFoldDB" id="E2Q7P1"/>
<keyword evidence="3" id="KW-1185">Reference proteome</keyword>
<dbReference type="Proteomes" id="UP000002357">
    <property type="component" value="Chromosome"/>
</dbReference>
<proteinExistence type="predicted"/>
<organism evidence="2 3">
    <name type="scientific">Streptomyces clavuligerus</name>
    <dbReference type="NCBI Taxonomy" id="1901"/>
    <lineage>
        <taxon>Bacteria</taxon>
        <taxon>Bacillati</taxon>
        <taxon>Actinomycetota</taxon>
        <taxon>Actinomycetes</taxon>
        <taxon>Kitasatosporales</taxon>
        <taxon>Streptomycetaceae</taxon>
        <taxon>Streptomyces</taxon>
    </lineage>
</organism>
<dbReference type="EMBL" id="CM000913">
    <property type="protein sequence ID" value="EFG07447.1"/>
    <property type="molecule type" value="Genomic_DNA"/>
</dbReference>